<reference evidence="1 2" key="1">
    <citation type="submission" date="2019-05" db="EMBL/GenBank/DDBJ databases">
        <title>Another draft genome of Portunus trituberculatus and its Hox gene families provides insights of decapod evolution.</title>
        <authorList>
            <person name="Jeong J.-H."/>
            <person name="Song I."/>
            <person name="Kim S."/>
            <person name="Choi T."/>
            <person name="Kim D."/>
            <person name="Ryu S."/>
            <person name="Kim W."/>
        </authorList>
    </citation>
    <scope>NUCLEOTIDE SEQUENCE [LARGE SCALE GENOMIC DNA]</scope>
    <source>
        <tissue evidence="1">Muscle</tissue>
    </source>
</reference>
<accession>A0A5B7I6Y2</accession>
<protein>
    <submittedName>
        <fullName evidence="1">Uncharacterized protein</fullName>
    </submittedName>
</protein>
<organism evidence="1 2">
    <name type="scientific">Portunus trituberculatus</name>
    <name type="common">Swimming crab</name>
    <name type="synonym">Neptunus trituberculatus</name>
    <dbReference type="NCBI Taxonomy" id="210409"/>
    <lineage>
        <taxon>Eukaryota</taxon>
        <taxon>Metazoa</taxon>
        <taxon>Ecdysozoa</taxon>
        <taxon>Arthropoda</taxon>
        <taxon>Crustacea</taxon>
        <taxon>Multicrustacea</taxon>
        <taxon>Malacostraca</taxon>
        <taxon>Eumalacostraca</taxon>
        <taxon>Eucarida</taxon>
        <taxon>Decapoda</taxon>
        <taxon>Pleocyemata</taxon>
        <taxon>Brachyura</taxon>
        <taxon>Eubrachyura</taxon>
        <taxon>Portunoidea</taxon>
        <taxon>Portunidae</taxon>
        <taxon>Portuninae</taxon>
        <taxon>Portunus</taxon>
    </lineage>
</organism>
<proteinExistence type="predicted"/>
<evidence type="ECO:0000313" key="2">
    <source>
        <dbReference type="Proteomes" id="UP000324222"/>
    </source>
</evidence>
<name>A0A5B7I6Y2_PORTR</name>
<dbReference type="AlphaFoldDB" id="A0A5B7I6Y2"/>
<dbReference type="Proteomes" id="UP000324222">
    <property type="component" value="Unassembled WGS sequence"/>
</dbReference>
<gene>
    <name evidence="1" type="ORF">E2C01_071035</name>
</gene>
<dbReference type="EMBL" id="VSRR010043771">
    <property type="protein sequence ID" value="MPC76618.1"/>
    <property type="molecule type" value="Genomic_DNA"/>
</dbReference>
<sequence length="73" mass="8055">MCALQDQPRAQCLSGDEGWQAHQAALTHAGTDTRWLAGWLAGGWLGIQVVREAERQACRQAERQAGELLLLKQ</sequence>
<comment type="caution">
    <text evidence="1">The sequence shown here is derived from an EMBL/GenBank/DDBJ whole genome shotgun (WGS) entry which is preliminary data.</text>
</comment>
<evidence type="ECO:0000313" key="1">
    <source>
        <dbReference type="EMBL" id="MPC76618.1"/>
    </source>
</evidence>
<keyword evidence="2" id="KW-1185">Reference proteome</keyword>